<evidence type="ECO:0000313" key="2">
    <source>
        <dbReference type="Proteomes" id="UP000321393"/>
    </source>
</evidence>
<dbReference type="AlphaFoldDB" id="A0A5A7T1C7"/>
<name>A0A5A7T1C7_CUCMM</name>
<dbReference type="STRING" id="1194695.A0A5A7T1C7"/>
<accession>A0A5A7T1C7</accession>
<organism evidence="1 2">
    <name type="scientific">Cucumis melo var. makuwa</name>
    <name type="common">Oriental melon</name>
    <dbReference type="NCBI Taxonomy" id="1194695"/>
    <lineage>
        <taxon>Eukaryota</taxon>
        <taxon>Viridiplantae</taxon>
        <taxon>Streptophyta</taxon>
        <taxon>Embryophyta</taxon>
        <taxon>Tracheophyta</taxon>
        <taxon>Spermatophyta</taxon>
        <taxon>Magnoliopsida</taxon>
        <taxon>eudicotyledons</taxon>
        <taxon>Gunneridae</taxon>
        <taxon>Pentapetalae</taxon>
        <taxon>rosids</taxon>
        <taxon>fabids</taxon>
        <taxon>Cucurbitales</taxon>
        <taxon>Cucurbitaceae</taxon>
        <taxon>Benincaseae</taxon>
        <taxon>Cucumis</taxon>
    </lineage>
</organism>
<protein>
    <submittedName>
        <fullName evidence="1">Mitochondrial protein</fullName>
    </submittedName>
</protein>
<dbReference type="EMBL" id="SSTE01019870">
    <property type="protein sequence ID" value="KAA0036026.1"/>
    <property type="molecule type" value="Genomic_DNA"/>
</dbReference>
<gene>
    <name evidence="1" type="ORF">E6C27_scaffold112G00130</name>
</gene>
<reference evidence="1 2" key="1">
    <citation type="submission" date="2019-08" db="EMBL/GenBank/DDBJ databases">
        <title>Draft genome sequences of two oriental melons (Cucumis melo L. var makuwa).</title>
        <authorList>
            <person name="Kwon S.-Y."/>
        </authorList>
    </citation>
    <scope>NUCLEOTIDE SEQUENCE [LARGE SCALE GENOMIC DNA]</scope>
    <source>
        <strain evidence="2">cv. SW 3</strain>
        <tissue evidence="1">Leaf</tissue>
    </source>
</reference>
<comment type="caution">
    <text evidence="1">The sequence shown here is derived from an EMBL/GenBank/DDBJ whole genome shotgun (WGS) entry which is preliminary data.</text>
</comment>
<dbReference type="PANTHER" id="PTHR11439">
    <property type="entry name" value="GAG-POL-RELATED RETROTRANSPOSON"/>
    <property type="match status" value="1"/>
</dbReference>
<evidence type="ECO:0000313" key="1">
    <source>
        <dbReference type="EMBL" id="KAA0036026.1"/>
    </source>
</evidence>
<proteinExistence type="predicted"/>
<sequence>MEQPPGFVAQGESDKVCLIRKSLYGLKQSSFLLVVYVDDIVITGNDASSILSLKTFLKGKLGAKPSGTPRMPNPQLVKEGELCNDASSILSLKNFLQIGKLGAKPSGTLRMPNPQLVKGELLDHWAAVEQILCYLKAASGRGILYKDHGHTRKLVSWKSKKQNVVSRSSTESEYRVMAQSGCEIVWI</sequence>
<dbReference type="Proteomes" id="UP000321393">
    <property type="component" value="Unassembled WGS sequence"/>
</dbReference>
<dbReference type="PANTHER" id="PTHR11439:SF467">
    <property type="entry name" value="INTEGRASE CATALYTIC DOMAIN-CONTAINING PROTEIN"/>
    <property type="match status" value="1"/>
</dbReference>